<sequence>MAVLTSEGGDDDEPLTPMSLAKVRGEHYTVKDLKTGYACLHCGLGGDIRWIRSQKCTPSPAKDSASHAETGATTWTPSPYDEVAQAKALRELEAEEFELTQMLKLQQLQVEEALLSSLMLEQQALELALKASKQTVIDLPKADIERKPSKEILATPERNPQEIPVTTGVHSKRNPQKIPVTTCVTPTIKPAIPVDLSNLPYGHDAMDTCPMDIEQMVYNSPERPSTLGDIELRGASVSMLSLGEQEPSTVPENAVVAPAATDASLDDAQAPAAKDGSVDDAKAPAAKDASVDDVL</sequence>
<name>A0A1Q9EF83_SYMMI</name>
<keyword evidence="3" id="KW-1185">Reference proteome</keyword>
<evidence type="ECO:0000313" key="2">
    <source>
        <dbReference type="EMBL" id="OLQ06104.1"/>
    </source>
</evidence>
<reference evidence="2 3" key="1">
    <citation type="submission" date="2016-02" db="EMBL/GenBank/DDBJ databases">
        <title>Genome analysis of coral dinoflagellate symbionts highlights evolutionary adaptations to a symbiotic lifestyle.</title>
        <authorList>
            <person name="Aranda M."/>
            <person name="Li Y."/>
            <person name="Liew Y.J."/>
            <person name="Baumgarten S."/>
            <person name="Simakov O."/>
            <person name="Wilson M."/>
            <person name="Piel J."/>
            <person name="Ashoor H."/>
            <person name="Bougouffa S."/>
            <person name="Bajic V.B."/>
            <person name="Ryu T."/>
            <person name="Ravasi T."/>
            <person name="Bayer T."/>
            <person name="Micklem G."/>
            <person name="Kim H."/>
            <person name="Bhak J."/>
            <person name="Lajeunesse T.C."/>
            <person name="Voolstra C.R."/>
        </authorList>
    </citation>
    <scope>NUCLEOTIDE SEQUENCE [LARGE SCALE GENOMIC DNA]</scope>
    <source>
        <strain evidence="2 3">CCMP2467</strain>
    </source>
</reference>
<dbReference type="EMBL" id="LSRX01000167">
    <property type="protein sequence ID" value="OLQ06104.1"/>
    <property type="molecule type" value="Genomic_DNA"/>
</dbReference>
<dbReference type="Proteomes" id="UP000186817">
    <property type="component" value="Unassembled WGS sequence"/>
</dbReference>
<organism evidence="2 3">
    <name type="scientific">Symbiodinium microadriaticum</name>
    <name type="common">Dinoflagellate</name>
    <name type="synonym">Zooxanthella microadriatica</name>
    <dbReference type="NCBI Taxonomy" id="2951"/>
    <lineage>
        <taxon>Eukaryota</taxon>
        <taxon>Sar</taxon>
        <taxon>Alveolata</taxon>
        <taxon>Dinophyceae</taxon>
        <taxon>Suessiales</taxon>
        <taxon>Symbiodiniaceae</taxon>
        <taxon>Symbiodinium</taxon>
    </lineage>
</organism>
<accession>A0A1Q9EF83</accession>
<feature type="region of interest" description="Disordered" evidence="1">
    <location>
        <begin position="242"/>
        <end position="295"/>
    </location>
</feature>
<dbReference type="OrthoDB" id="430806at2759"/>
<gene>
    <name evidence="2" type="ORF">AK812_SmicGene10647</name>
</gene>
<feature type="compositionally biased region" description="Low complexity" evidence="1">
    <location>
        <begin position="283"/>
        <end position="295"/>
    </location>
</feature>
<dbReference type="AlphaFoldDB" id="A0A1Q9EF83"/>
<feature type="region of interest" description="Disordered" evidence="1">
    <location>
        <begin position="59"/>
        <end position="79"/>
    </location>
</feature>
<proteinExistence type="predicted"/>
<comment type="caution">
    <text evidence="2">The sequence shown here is derived from an EMBL/GenBank/DDBJ whole genome shotgun (WGS) entry which is preliminary data.</text>
</comment>
<evidence type="ECO:0000313" key="3">
    <source>
        <dbReference type="Proteomes" id="UP000186817"/>
    </source>
</evidence>
<protein>
    <submittedName>
        <fullName evidence="2">Uncharacterized protein</fullName>
    </submittedName>
</protein>
<evidence type="ECO:0000256" key="1">
    <source>
        <dbReference type="SAM" id="MobiDB-lite"/>
    </source>
</evidence>